<dbReference type="PROSITE" id="PS50059">
    <property type="entry name" value="FKBP_PPIASE"/>
    <property type="match status" value="1"/>
</dbReference>
<dbReference type="AlphaFoldDB" id="A0A1G2T3K6"/>
<proteinExistence type="inferred from homology"/>
<evidence type="ECO:0000256" key="1">
    <source>
        <dbReference type="ARBA" id="ARBA00000971"/>
    </source>
</evidence>
<feature type="domain" description="PPIase FKBP-type" evidence="7">
    <location>
        <begin position="36"/>
        <end position="123"/>
    </location>
</feature>
<keyword evidence="4 5" id="KW-0413">Isomerase</keyword>
<dbReference type="EC" id="5.2.1.8" evidence="6"/>
<dbReference type="Gene3D" id="3.10.50.40">
    <property type="match status" value="1"/>
</dbReference>
<dbReference type="EMBL" id="MHVI01000009">
    <property type="protein sequence ID" value="OHA91870.1"/>
    <property type="molecule type" value="Genomic_DNA"/>
</dbReference>
<dbReference type="GO" id="GO:0003755">
    <property type="term" value="F:peptidyl-prolyl cis-trans isomerase activity"/>
    <property type="evidence" value="ECO:0007669"/>
    <property type="project" value="UniProtKB-UniRule"/>
</dbReference>
<dbReference type="InterPro" id="IPR001179">
    <property type="entry name" value="PPIase_FKBP_dom"/>
</dbReference>
<sequence>MELFSPSVDSFQTRAPQTGLVTEEIEVGEGPLAEPGDILTVHYVGTLSDGQVFDSSLERNLPFSFTLGAGQVIRGWDEGFSGMRVGGSRRLIIAPDYGYGEFGAGAVPPNSTLIFEIELLNAEKPAPR</sequence>
<reference evidence="8 9" key="1">
    <citation type="journal article" date="2016" name="Nat. Commun.">
        <title>Thousands of microbial genomes shed light on interconnected biogeochemical processes in an aquifer system.</title>
        <authorList>
            <person name="Anantharaman K."/>
            <person name="Brown C.T."/>
            <person name="Hug L.A."/>
            <person name="Sharon I."/>
            <person name="Castelle C.J."/>
            <person name="Probst A.J."/>
            <person name="Thomas B.C."/>
            <person name="Singh A."/>
            <person name="Wilkins M.J."/>
            <person name="Karaoz U."/>
            <person name="Brodie E.L."/>
            <person name="Williams K.H."/>
            <person name="Hubbard S.S."/>
            <person name="Banfield J.F."/>
        </authorList>
    </citation>
    <scope>NUCLEOTIDE SEQUENCE [LARGE SCALE GENOMIC DNA]</scope>
</reference>
<keyword evidence="3 5" id="KW-0697">Rotamase</keyword>
<dbReference type="FunFam" id="3.10.50.40:FF:000006">
    <property type="entry name" value="Peptidyl-prolyl cis-trans isomerase"/>
    <property type="match status" value="1"/>
</dbReference>
<comment type="caution">
    <text evidence="8">The sequence shown here is derived from an EMBL/GenBank/DDBJ whole genome shotgun (WGS) entry which is preliminary data.</text>
</comment>
<dbReference type="InterPro" id="IPR046357">
    <property type="entry name" value="PPIase_dom_sf"/>
</dbReference>
<evidence type="ECO:0000259" key="7">
    <source>
        <dbReference type="PROSITE" id="PS50059"/>
    </source>
</evidence>
<evidence type="ECO:0000256" key="4">
    <source>
        <dbReference type="ARBA" id="ARBA00023235"/>
    </source>
</evidence>
<evidence type="ECO:0000256" key="5">
    <source>
        <dbReference type="PROSITE-ProRule" id="PRU00277"/>
    </source>
</evidence>
<evidence type="ECO:0000256" key="6">
    <source>
        <dbReference type="RuleBase" id="RU003915"/>
    </source>
</evidence>
<comment type="catalytic activity">
    <reaction evidence="1 5 6">
        <text>[protein]-peptidylproline (omega=180) = [protein]-peptidylproline (omega=0)</text>
        <dbReference type="Rhea" id="RHEA:16237"/>
        <dbReference type="Rhea" id="RHEA-COMP:10747"/>
        <dbReference type="Rhea" id="RHEA-COMP:10748"/>
        <dbReference type="ChEBI" id="CHEBI:83833"/>
        <dbReference type="ChEBI" id="CHEBI:83834"/>
        <dbReference type="EC" id="5.2.1.8"/>
    </reaction>
</comment>
<organism evidence="8 9">
    <name type="scientific">Candidatus Zambryskibacteria bacterium RIFCSPHIGHO2_01_FULL_46_30</name>
    <dbReference type="NCBI Taxonomy" id="1802739"/>
    <lineage>
        <taxon>Bacteria</taxon>
        <taxon>Candidatus Zambryskiibacteriota</taxon>
    </lineage>
</organism>
<name>A0A1G2T3K6_9BACT</name>
<dbReference type="SUPFAM" id="SSF54534">
    <property type="entry name" value="FKBP-like"/>
    <property type="match status" value="1"/>
</dbReference>
<dbReference type="PANTHER" id="PTHR43811:SF19">
    <property type="entry name" value="39 KDA FK506-BINDING NUCLEAR PROTEIN"/>
    <property type="match status" value="1"/>
</dbReference>
<evidence type="ECO:0000313" key="8">
    <source>
        <dbReference type="EMBL" id="OHA91870.1"/>
    </source>
</evidence>
<protein>
    <recommendedName>
        <fullName evidence="6">Peptidyl-prolyl cis-trans isomerase</fullName>
        <ecNumber evidence="6">5.2.1.8</ecNumber>
    </recommendedName>
</protein>
<evidence type="ECO:0000313" key="9">
    <source>
        <dbReference type="Proteomes" id="UP000177746"/>
    </source>
</evidence>
<dbReference type="PANTHER" id="PTHR43811">
    <property type="entry name" value="FKBP-TYPE PEPTIDYL-PROLYL CIS-TRANS ISOMERASE FKPA"/>
    <property type="match status" value="1"/>
</dbReference>
<dbReference type="Proteomes" id="UP000177746">
    <property type="component" value="Unassembled WGS sequence"/>
</dbReference>
<accession>A0A1G2T3K6</accession>
<evidence type="ECO:0000256" key="2">
    <source>
        <dbReference type="ARBA" id="ARBA00006577"/>
    </source>
</evidence>
<evidence type="ECO:0000256" key="3">
    <source>
        <dbReference type="ARBA" id="ARBA00023110"/>
    </source>
</evidence>
<dbReference type="Pfam" id="PF00254">
    <property type="entry name" value="FKBP_C"/>
    <property type="match status" value="1"/>
</dbReference>
<gene>
    <name evidence="8" type="ORF">A2665_01750</name>
</gene>
<comment type="similarity">
    <text evidence="2 6">Belongs to the FKBP-type PPIase family.</text>
</comment>